<dbReference type="InterPro" id="IPR001173">
    <property type="entry name" value="Glyco_trans_2-like"/>
</dbReference>
<dbReference type="SUPFAM" id="SSF53756">
    <property type="entry name" value="UDP-Glycosyltransferase/glycogen phosphorylase"/>
    <property type="match status" value="1"/>
</dbReference>
<keyword evidence="1" id="KW-0328">Glycosyltransferase</keyword>
<evidence type="ECO:0000313" key="7">
    <source>
        <dbReference type="Proteomes" id="UP000198372"/>
    </source>
</evidence>
<keyword evidence="3" id="KW-0812">Transmembrane</keyword>
<feature type="compositionally biased region" description="Basic and acidic residues" evidence="2">
    <location>
        <begin position="985"/>
        <end position="1014"/>
    </location>
</feature>
<keyword evidence="3" id="KW-0472">Membrane</keyword>
<dbReference type="CDD" id="cd03801">
    <property type="entry name" value="GT4_PimA-like"/>
    <property type="match status" value="1"/>
</dbReference>
<dbReference type="Pfam" id="PF00534">
    <property type="entry name" value="Glycos_transf_1"/>
    <property type="match status" value="1"/>
</dbReference>
<dbReference type="GO" id="GO:0016757">
    <property type="term" value="F:glycosyltransferase activity"/>
    <property type="evidence" value="ECO:0007669"/>
    <property type="project" value="UniProtKB-KW"/>
</dbReference>
<gene>
    <name evidence="6" type="ORF">BQ2448_2844</name>
</gene>
<dbReference type="STRING" id="269621.A0A238FJJ9"/>
<evidence type="ECO:0000256" key="3">
    <source>
        <dbReference type="SAM" id="Phobius"/>
    </source>
</evidence>
<proteinExistence type="predicted"/>
<feature type="domain" description="Glycosyl transferase family 1" evidence="4">
    <location>
        <begin position="685"/>
        <end position="855"/>
    </location>
</feature>
<reference evidence="7" key="1">
    <citation type="submission" date="2016-09" db="EMBL/GenBank/DDBJ databases">
        <authorList>
            <person name="Jeantristanb JTB J.-T."/>
            <person name="Ricardo R."/>
        </authorList>
    </citation>
    <scope>NUCLEOTIDE SEQUENCE [LARGE SCALE GENOMIC DNA]</scope>
</reference>
<evidence type="ECO:0000259" key="5">
    <source>
        <dbReference type="Pfam" id="PF00535"/>
    </source>
</evidence>
<keyword evidence="1" id="KW-0808">Transferase</keyword>
<evidence type="ECO:0000313" key="6">
    <source>
        <dbReference type="EMBL" id="SCV71256.1"/>
    </source>
</evidence>
<sequence>MQTSSFLFIPACPFYASRRVARPWLGSAETREKGHRSTPRRRSLSHTSPDLRSIDGGYGPSVPIRLSRRRLRPSRLLLLVVTLLAMILIWWQSTEQGHSKKRKWAKPARTKPAKRKSDTITAITGAKTPETSRDRKAALVHAATSPFAPSSDPLPVHHEERLVDYANHPMSPHRPSPNQFLLSPAARFDNPVVGIITATNNPRPQMLRETAATVLGQSLQNFMWVIVDDHTDDNDSLEAIAHLAKDPRVKVLKNRGNKGLAATRNVALKYLLERPSGSPKYLVSLDDDDMLEFTCLEKTAWMLESNPDWELGGFYYIKYGPGANETVTTGLHSHARNVNEGNFVPNAAMYRSQAVIDSGCKYDEENFALGGEDWDFWMCLADAGFWGGTALEPLFWYRANDQNFRASRWGDTFSGRSAPFIHMRETVQKKHHFLDGAQTFPHRVPKYSSALETIVWDKPFASNLATSDKSIMFVIPWLYLGGADVGAVRMIRLYAEKGYRATVVCTLFDPPAGIELRPEALQWTHDVHVLPSFLRARDFPRYFKHLIESRGISQVVLSNSQLTYEMMPALVEQMPDVEFIDVSRRHIAMMSNPTLFTDLCLLAQYLHNEAYDGWKSGGYPQYSSIMRRHLARTITCSYYLRDYLIARGHDPERVGVVKLGIEMERFFPVTPRERNNAKATFLHLPSGTVLITIVGRLDPQKRPLLVPSIVAKLLDVVEEDFVVIMIGDGPLESQLKSEITKHSVGDYIRVLGGINDPYPYLAASDIFMLPSRSEGVSIAVAEAMAMGLPVLTAREGALPEQLGDQTGTAHASSLGGILIDHQLKDRVDASLYADALVKLVKDASLRRKLGKNGRRMVEKDMNWRKSLTKLFDEVELAETPRGRSWIRPYLAIQTLLLEARRLTDFFDQYPADPAPEADDDENYDNIEYDSPAQESSAEAVASDANGDEVVTEEEEVAALTSRAEEESAAREEVPPSEEEEEADASEGKAGDHDAENVEGHRHRPIVHEDAEEHK</sequence>
<feature type="region of interest" description="Disordered" evidence="2">
    <location>
        <begin position="908"/>
        <end position="1014"/>
    </location>
</feature>
<feature type="compositionally biased region" description="Basic residues" evidence="2">
    <location>
        <begin position="33"/>
        <end position="44"/>
    </location>
</feature>
<dbReference type="SUPFAM" id="SSF53448">
    <property type="entry name" value="Nucleotide-diphospho-sugar transferases"/>
    <property type="match status" value="1"/>
</dbReference>
<feature type="transmembrane region" description="Helical" evidence="3">
    <location>
        <begin position="76"/>
        <end position="93"/>
    </location>
</feature>
<dbReference type="EMBL" id="FMSP01000007">
    <property type="protein sequence ID" value="SCV71256.1"/>
    <property type="molecule type" value="Genomic_DNA"/>
</dbReference>
<dbReference type="CDD" id="cd00761">
    <property type="entry name" value="Glyco_tranf_GTA_type"/>
    <property type="match status" value="1"/>
</dbReference>
<dbReference type="InterPro" id="IPR001296">
    <property type="entry name" value="Glyco_trans_1"/>
</dbReference>
<dbReference type="InterPro" id="IPR029044">
    <property type="entry name" value="Nucleotide-diphossugar_trans"/>
</dbReference>
<organism evidence="6 7">
    <name type="scientific">Microbotryum intermedium</name>
    <dbReference type="NCBI Taxonomy" id="269621"/>
    <lineage>
        <taxon>Eukaryota</taxon>
        <taxon>Fungi</taxon>
        <taxon>Dikarya</taxon>
        <taxon>Basidiomycota</taxon>
        <taxon>Pucciniomycotina</taxon>
        <taxon>Microbotryomycetes</taxon>
        <taxon>Microbotryales</taxon>
        <taxon>Microbotryaceae</taxon>
        <taxon>Microbotryum</taxon>
    </lineage>
</organism>
<name>A0A238FJJ9_9BASI</name>
<feature type="compositionally biased region" description="Acidic residues" evidence="2">
    <location>
        <begin position="974"/>
        <end position="984"/>
    </location>
</feature>
<dbReference type="PANTHER" id="PTHR12526">
    <property type="entry name" value="GLYCOSYLTRANSFERASE"/>
    <property type="match status" value="1"/>
</dbReference>
<feature type="compositionally biased region" description="Basic and acidic residues" evidence="2">
    <location>
        <begin position="962"/>
        <end position="973"/>
    </location>
</feature>
<dbReference type="Pfam" id="PF00535">
    <property type="entry name" value="Glycos_transf_2"/>
    <property type="match status" value="1"/>
</dbReference>
<dbReference type="PANTHER" id="PTHR12526:SF630">
    <property type="entry name" value="GLYCOSYLTRANSFERASE"/>
    <property type="match status" value="1"/>
</dbReference>
<dbReference type="AlphaFoldDB" id="A0A238FJJ9"/>
<feature type="domain" description="Glycosyltransferase 2-like" evidence="5">
    <location>
        <begin position="195"/>
        <end position="354"/>
    </location>
</feature>
<protein>
    <submittedName>
        <fullName evidence="6">BQ2448_2844 protein</fullName>
    </submittedName>
</protein>
<feature type="compositionally biased region" description="Acidic residues" evidence="2">
    <location>
        <begin position="915"/>
        <end position="927"/>
    </location>
</feature>
<accession>A0A238FJJ9</accession>
<dbReference type="Gene3D" id="3.90.550.10">
    <property type="entry name" value="Spore Coat Polysaccharide Biosynthesis Protein SpsA, Chain A"/>
    <property type="match status" value="1"/>
</dbReference>
<feature type="region of interest" description="Disordered" evidence="2">
    <location>
        <begin position="28"/>
        <end position="56"/>
    </location>
</feature>
<feature type="compositionally biased region" description="Acidic residues" evidence="2">
    <location>
        <begin position="945"/>
        <end position="956"/>
    </location>
</feature>
<dbReference type="OrthoDB" id="3784at2759"/>
<evidence type="ECO:0000259" key="4">
    <source>
        <dbReference type="Pfam" id="PF00534"/>
    </source>
</evidence>
<keyword evidence="7" id="KW-1185">Reference proteome</keyword>
<evidence type="ECO:0000256" key="1">
    <source>
        <dbReference type="ARBA" id="ARBA00022676"/>
    </source>
</evidence>
<evidence type="ECO:0000256" key="2">
    <source>
        <dbReference type="SAM" id="MobiDB-lite"/>
    </source>
</evidence>
<dbReference type="Gene3D" id="3.40.50.2000">
    <property type="entry name" value="Glycogen Phosphorylase B"/>
    <property type="match status" value="2"/>
</dbReference>
<keyword evidence="3" id="KW-1133">Transmembrane helix</keyword>
<dbReference type="Proteomes" id="UP000198372">
    <property type="component" value="Unassembled WGS sequence"/>
</dbReference>